<feature type="domain" description="GGDEF" evidence="5">
    <location>
        <begin position="294"/>
        <end position="426"/>
    </location>
</feature>
<dbReference type="PANTHER" id="PTHR44757:SF2">
    <property type="entry name" value="BIOFILM ARCHITECTURE MAINTENANCE PROTEIN MBAA"/>
    <property type="match status" value="1"/>
</dbReference>
<dbReference type="SUPFAM" id="SSF52172">
    <property type="entry name" value="CheY-like"/>
    <property type="match status" value="2"/>
</dbReference>
<dbReference type="InterPro" id="IPR035965">
    <property type="entry name" value="PAS-like_dom_sf"/>
</dbReference>
<dbReference type="PANTHER" id="PTHR44757">
    <property type="entry name" value="DIGUANYLATE CYCLASE DGCP"/>
    <property type="match status" value="1"/>
</dbReference>
<dbReference type="InterPro" id="IPR013767">
    <property type="entry name" value="PAS_fold"/>
</dbReference>
<dbReference type="InterPro" id="IPR001633">
    <property type="entry name" value="EAL_dom"/>
</dbReference>
<gene>
    <name evidence="6" type="ORF">FNU76_00825</name>
</gene>
<dbReference type="SUPFAM" id="SSF55785">
    <property type="entry name" value="PYP-like sensor domain (PAS domain)"/>
    <property type="match status" value="1"/>
</dbReference>
<dbReference type="OrthoDB" id="23692at2"/>
<proteinExistence type="predicted"/>
<evidence type="ECO:0000259" key="4">
    <source>
        <dbReference type="PROSITE" id="PS50883"/>
    </source>
</evidence>
<dbReference type="SMART" id="SM00091">
    <property type="entry name" value="PAS"/>
    <property type="match status" value="1"/>
</dbReference>
<dbReference type="InterPro" id="IPR001789">
    <property type="entry name" value="Sig_transdc_resp-reg_receiver"/>
</dbReference>
<dbReference type="Pfam" id="PF00072">
    <property type="entry name" value="Response_reg"/>
    <property type="match status" value="2"/>
</dbReference>
<reference evidence="7" key="1">
    <citation type="submission" date="2019-07" db="EMBL/GenBank/DDBJ databases">
        <title>Chitinimonas sp. nov., isolated from Ny-Alesund, arctica soil.</title>
        <authorList>
            <person name="Xu Q."/>
            <person name="Peng F."/>
        </authorList>
    </citation>
    <scope>NUCLEOTIDE SEQUENCE [LARGE SCALE GENOMIC DNA]</scope>
    <source>
        <strain evidence="7">R3-44</strain>
    </source>
</reference>
<dbReference type="CDD" id="cd01948">
    <property type="entry name" value="EAL"/>
    <property type="match status" value="1"/>
</dbReference>
<dbReference type="Pfam" id="PF00563">
    <property type="entry name" value="EAL"/>
    <property type="match status" value="1"/>
</dbReference>
<dbReference type="PROSITE" id="PS50110">
    <property type="entry name" value="RESPONSE_REGULATORY"/>
    <property type="match status" value="2"/>
</dbReference>
<keyword evidence="7" id="KW-1185">Reference proteome</keyword>
<name>A0A516SA33_9NEIS</name>
<dbReference type="Gene3D" id="3.40.50.2300">
    <property type="match status" value="2"/>
</dbReference>
<dbReference type="InterPro" id="IPR000014">
    <property type="entry name" value="PAS"/>
</dbReference>
<dbReference type="CDD" id="cd01949">
    <property type="entry name" value="GGDEF"/>
    <property type="match status" value="1"/>
</dbReference>
<sequence length="830" mass="92027">MEQFPIKILLLEDVQLDVEMACDALTVAGLVFETRHVMLEGDFRAALLEKWPDIIIADYSLPHFDGYTALLLRRELAPDVPFVYFTGSLGEERAVETLRAGATDYVLKHSLQRLPMAVLRALAEADAMRDQARARRELDNERQLLGAVLATAGALIVVLDRNGRIMQINPSAERSIGQSKVDAIGKEFRQLFASVGESEWVGSQLDRLEEHERSDSNYVSWRSTVGHLSVQWSAGRLPGSQAEYAVLAGIDVTEQEIAEQQAYFLRHYDSLTGLPNRALLERRLDQFQPTEGGNLLALILIGVERLADVRDSLGVATGDLLLREISRRLGSWQQAGDWLARVGDNNFALMLEVSDEVELINQLRHLLEQLRKPHRLDDREFFLPAYLGVVVHNNEEHDPAGSLQAAEAALHRAILDQGEGYQLYQSTLSNEAAERLILEGELRLALQGEGQLVLHYQPQADLGSGKVVGLEALVRWNHPRLGLVPPAQFIPLAESCGLIIKLGEQVLRMACHQAAAWQRAGLPPVTVAVNLAAAQWSQSNLLAIVKSALAESGLDPQWLELELTESTSMHDPSATIKVMANLRAMGVHMSIDDFGTGYCNLNYLKRFPVDKLKIDRSFVMEITTDPDDLAISRTVVAIAHQLRLEVVAEGVETEGQLALLADAGCDLIQGYFFSRPLAVEACTALLSAGTTLSAGRRQRYNRTLLMVDDESNILASLRRLLRGSGYQLLTTNSPLEAFELLATHEVGVIVADQRMPELNGTELLNRVKDMYPGTVRMILSGYTDLQTVTDAVNRGAIYKFLTKPWEDDALLAVLEEAFSKYELDRNVAVR</sequence>
<feature type="domain" description="Response regulatory" evidence="2">
    <location>
        <begin position="703"/>
        <end position="818"/>
    </location>
</feature>
<dbReference type="CDD" id="cd00130">
    <property type="entry name" value="PAS"/>
    <property type="match status" value="1"/>
</dbReference>
<dbReference type="SMART" id="SM00267">
    <property type="entry name" value="GGDEF"/>
    <property type="match status" value="1"/>
</dbReference>
<evidence type="ECO:0000313" key="7">
    <source>
        <dbReference type="Proteomes" id="UP000317550"/>
    </source>
</evidence>
<dbReference type="GO" id="GO:0006355">
    <property type="term" value="P:regulation of DNA-templated transcription"/>
    <property type="evidence" value="ECO:0007669"/>
    <property type="project" value="InterPro"/>
</dbReference>
<dbReference type="InterPro" id="IPR052155">
    <property type="entry name" value="Biofilm_reg_signaling"/>
</dbReference>
<dbReference type="InterPro" id="IPR011006">
    <property type="entry name" value="CheY-like_superfamily"/>
</dbReference>
<dbReference type="CDD" id="cd17569">
    <property type="entry name" value="REC_HupR-like"/>
    <property type="match status" value="1"/>
</dbReference>
<dbReference type="SUPFAM" id="SSF55073">
    <property type="entry name" value="Nucleotide cyclase"/>
    <property type="match status" value="1"/>
</dbReference>
<dbReference type="Gene3D" id="3.30.450.20">
    <property type="entry name" value="PAS domain"/>
    <property type="match status" value="1"/>
</dbReference>
<evidence type="ECO:0000313" key="6">
    <source>
        <dbReference type="EMBL" id="QDQ25006.1"/>
    </source>
</evidence>
<dbReference type="SMART" id="SM00052">
    <property type="entry name" value="EAL"/>
    <property type="match status" value="1"/>
</dbReference>
<dbReference type="PROSITE" id="PS50883">
    <property type="entry name" value="EAL"/>
    <property type="match status" value="1"/>
</dbReference>
<dbReference type="InterPro" id="IPR035919">
    <property type="entry name" value="EAL_sf"/>
</dbReference>
<dbReference type="Gene3D" id="3.30.70.270">
    <property type="match status" value="1"/>
</dbReference>
<dbReference type="EMBL" id="CP041730">
    <property type="protein sequence ID" value="QDQ25006.1"/>
    <property type="molecule type" value="Genomic_DNA"/>
</dbReference>
<dbReference type="NCBIfam" id="TIGR00254">
    <property type="entry name" value="GGDEF"/>
    <property type="match status" value="1"/>
</dbReference>
<dbReference type="SUPFAM" id="SSF141868">
    <property type="entry name" value="EAL domain-like"/>
    <property type="match status" value="1"/>
</dbReference>
<dbReference type="Pfam" id="PF00990">
    <property type="entry name" value="GGDEF"/>
    <property type="match status" value="1"/>
</dbReference>
<keyword evidence="1" id="KW-0597">Phosphoprotein</keyword>
<dbReference type="KEGG" id="cari:FNU76_00825"/>
<dbReference type="InterPro" id="IPR043128">
    <property type="entry name" value="Rev_trsase/Diguanyl_cyclase"/>
</dbReference>
<dbReference type="FunFam" id="3.20.20.450:FF:000001">
    <property type="entry name" value="Cyclic di-GMP phosphodiesterase yahA"/>
    <property type="match status" value="1"/>
</dbReference>
<protein>
    <submittedName>
        <fullName evidence="6">EAL domain-containing protein</fullName>
    </submittedName>
</protein>
<feature type="domain" description="Response regulatory" evidence="2">
    <location>
        <begin position="7"/>
        <end position="123"/>
    </location>
</feature>
<dbReference type="Gene3D" id="3.20.20.450">
    <property type="entry name" value="EAL domain"/>
    <property type="match status" value="1"/>
</dbReference>
<dbReference type="Proteomes" id="UP000317550">
    <property type="component" value="Chromosome"/>
</dbReference>
<evidence type="ECO:0000259" key="2">
    <source>
        <dbReference type="PROSITE" id="PS50110"/>
    </source>
</evidence>
<feature type="modified residue" description="4-aspartylphosphate" evidence="1">
    <location>
        <position position="752"/>
    </location>
</feature>
<dbReference type="InterPro" id="IPR029787">
    <property type="entry name" value="Nucleotide_cyclase"/>
</dbReference>
<feature type="domain" description="EAL" evidence="4">
    <location>
        <begin position="435"/>
        <end position="690"/>
    </location>
</feature>
<dbReference type="InterPro" id="IPR000160">
    <property type="entry name" value="GGDEF_dom"/>
</dbReference>
<dbReference type="Pfam" id="PF00989">
    <property type="entry name" value="PAS"/>
    <property type="match status" value="1"/>
</dbReference>
<accession>A0A516SA33</accession>
<evidence type="ECO:0000259" key="3">
    <source>
        <dbReference type="PROSITE" id="PS50112"/>
    </source>
</evidence>
<dbReference type="PROSITE" id="PS50887">
    <property type="entry name" value="GGDEF"/>
    <property type="match status" value="1"/>
</dbReference>
<dbReference type="SMART" id="SM00448">
    <property type="entry name" value="REC"/>
    <property type="match status" value="2"/>
</dbReference>
<dbReference type="GO" id="GO:0000160">
    <property type="term" value="P:phosphorelay signal transduction system"/>
    <property type="evidence" value="ECO:0007669"/>
    <property type="project" value="InterPro"/>
</dbReference>
<dbReference type="RefSeq" id="WP_143855931.1">
    <property type="nucleotide sequence ID" value="NZ_CP041730.1"/>
</dbReference>
<organism evidence="6 7">
    <name type="scientific">Chitinimonas arctica</name>
    <dbReference type="NCBI Taxonomy" id="2594795"/>
    <lineage>
        <taxon>Bacteria</taxon>
        <taxon>Pseudomonadati</taxon>
        <taxon>Pseudomonadota</taxon>
        <taxon>Betaproteobacteria</taxon>
        <taxon>Neisseriales</taxon>
        <taxon>Chitinibacteraceae</taxon>
        <taxon>Chitinimonas</taxon>
    </lineage>
</organism>
<dbReference type="AlphaFoldDB" id="A0A516SA33"/>
<dbReference type="PROSITE" id="PS50112">
    <property type="entry name" value="PAS"/>
    <property type="match status" value="1"/>
</dbReference>
<feature type="domain" description="PAS" evidence="3">
    <location>
        <begin position="141"/>
        <end position="186"/>
    </location>
</feature>
<feature type="modified residue" description="4-aspartylphosphate" evidence="1">
    <location>
        <position position="58"/>
    </location>
</feature>
<dbReference type="CDD" id="cd00156">
    <property type="entry name" value="REC"/>
    <property type="match status" value="1"/>
</dbReference>
<dbReference type="NCBIfam" id="TIGR00229">
    <property type="entry name" value="sensory_box"/>
    <property type="match status" value="1"/>
</dbReference>
<evidence type="ECO:0000256" key="1">
    <source>
        <dbReference type="PROSITE-ProRule" id="PRU00169"/>
    </source>
</evidence>
<evidence type="ECO:0000259" key="5">
    <source>
        <dbReference type="PROSITE" id="PS50887"/>
    </source>
</evidence>